<dbReference type="RefSeq" id="WP_013842407.1">
    <property type="nucleotide sequence ID" value="NC_015589.1"/>
</dbReference>
<evidence type="ECO:0000256" key="4">
    <source>
        <dbReference type="PROSITE-ProRule" id="PRU00169"/>
    </source>
</evidence>
<accession>F6DN62</accession>
<evidence type="ECO:0000313" key="7">
    <source>
        <dbReference type="Proteomes" id="UP000009234"/>
    </source>
</evidence>
<evidence type="ECO:0000259" key="5">
    <source>
        <dbReference type="PROSITE" id="PS50110"/>
    </source>
</evidence>
<dbReference type="STRING" id="696281.Desru_2410"/>
<dbReference type="SUPFAM" id="SSF52172">
    <property type="entry name" value="CheY-like"/>
    <property type="match status" value="1"/>
</dbReference>
<dbReference type="AlphaFoldDB" id="F6DN62"/>
<evidence type="ECO:0000256" key="3">
    <source>
        <dbReference type="ARBA" id="ARBA00024867"/>
    </source>
</evidence>
<dbReference type="PANTHER" id="PTHR44591">
    <property type="entry name" value="STRESS RESPONSE REGULATOR PROTEIN 1"/>
    <property type="match status" value="1"/>
</dbReference>
<dbReference type="InterPro" id="IPR050595">
    <property type="entry name" value="Bact_response_regulator"/>
</dbReference>
<dbReference type="KEGG" id="dru:Desru_2410"/>
<name>F6DN62_DESRL</name>
<keyword evidence="2 4" id="KW-0597">Phosphoprotein</keyword>
<dbReference type="PIRSF" id="PIRSF036382">
    <property type="entry name" value="RR_antiterm"/>
    <property type="match status" value="1"/>
</dbReference>
<evidence type="ECO:0000256" key="1">
    <source>
        <dbReference type="ARBA" id="ARBA00018672"/>
    </source>
</evidence>
<dbReference type="HOGENOM" id="CLU_000445_69_15_9"/>
<dbReference type="InterPro" id="IPR001789">
    <property type="entry name" value="Sig_transdc_resp-reg_receiver"/>
</dbReference>
<gene>
    <name evidence="6" type="ordered locus">Desru_2410</name>
</gene>
<feature type="domain" description="Response regulatory" evidence="5">
    <location>
        <begin position="5"/>
        <end position="119"/>
    </location>
</feature>
<organism evidence="6 7">
    <name type="scientific">Desulforamulus ruminis (strain ATCC 23193 / DSM 2154 / NCIMB 8452 / DL)</name>
    <name type="common">Desulfotomaculum ruminis</name>
    <dbReference type="NCBI Taxonomy" id="696281"/>
    <lineage>
        <taxon>Bacteria</taxon>
        <taxon>Bacillati</taxon>
        <taxon>Bacillota</taxon>
        <taxon>Clostridia</taxon>
        <taxon>Eubacteriales</taxon>
        <taxon>Peptococcaceae</taxon>
        <taxon>Desulforamulus</taxon>
    </lineage>
</organism>
<evidence type="ECO:0000313" key="6">
    <source>
        <dbReference type="EMBL" id="AEG60651.1"/>
    </source>
</evidence>
<dbReference type="EMBL" id="CP002780">
    <property type="protein sequence ID" value="AEG60651.1"/>
    <property type="molecule type" value="Genomic_DNA"/>
</dbReference>
<dbReference type="InterPro" id="IPR008327">
    <property type="entry name" value="Sig_transdc_resp-reg_antiterm"/>
</dbReference>
<dbReference type="GO" id="GO:0000160">
    <property type="term" value="P:phosphorelay signal transduction system"/>
    <property type="evidence" value="ECO:0007669"/>
    <property type="project" value="InterPro"/>
</dbReference>
<protein>
    <recommendedName>
        <fullName evidence="1">Stage 0 sporulation protein A homolog</fullName>
    </recommendedName>
</protein>
<dbReference type="Gene3D" id="3.40.50.2300">
    <property type="match status" value="1"/>
</dbReference>
<evidence type="ECO:0000256" key="2">
    <source>
        <dbReference type="ARBA" id="ARBA00022553"/>
    </source>
</evidence>
<reference evidence="7" key="1">
    <citation type="submission" date="2011-05" db="EMBL/GenBank/DDBJ databases">
        <title>Complete sequence of Desulfotomaculum ruminis DSM 2154.</title>
        <authorList>
            <person name="Lucas S."/>
            <person name="Copeland A."/>
            <person name="Lapidus A."/>
            <person name="Cheng J.-F."/>
            <person name="Goodwin L."/>
            <person name="Pitluck S."/>
            <person name="Lu M."/>
            <person name="Detter J.C."/>
            <person name="Han C."/>
            <person name="Tapia R."/>
            <person name="Land M."/>
            <person name="Hauser L."/>
            <person name="Kyrpides N."/>
            <person name="Ivanova N."/>
            <person name="Mikhailova N."/>
            <person name="Pagani I."/>
            <person name="Stams A.J.M."/>
            <person name="Plugge C.M."/>
            <person name="Muyzer G."/>
            <person name="Kuever J."/>
            <person name="Parshina S.N."/>
            <person name="Ivanova A.E."/>
            <person name="Nazina T.N."/>
            <person name="Brambilla E."/>
            <person name="Spring S."/>
            <person name="Klenk H.-P."/>
            <person name="Woyke T."/>
        </authorList>
    </citation>
    <scope>NUCLEOTIDE SEQUENCE [LARGE SCALE GENOMIC DNA]</scope>
    <source>
        <strain evidence="7">ATCC 23193 / DSM 2154 / NCIB 8452 / DL</strain>
    </source>
</reference>
<dbReference type="Proteomes" id="UP000009234">
    <property type="component" value="Chromosome"/>
</dbReference>
<comment type="function">
    <text evidence="3">May play the central regulatory role in sporulation. It may be an element of the effector pathway responsible for the activation of sporulation genes in response to nutritional stress. Spo0A may act in concert with spo0H (a sigma factor) to control the expression of some genes that are critical to the sporulation process.</text>
</comment>
<keyword evidence="7" id="KW-1185">Reference proteome</keyword>
<feature type="modified residue" description="4-aspartylphosphate" evidence="4">
    <location>
        <position position="55"/>
    </location>
</feature>
<dbReference type="Pfam" id="PF00072">
    <property type="entry name" value="Response_reg"/>
    <property type="match status" value="1"/>
</dbReference>
<dbReference type="eggNOG" id="COG3707">
    <property type="taxonomic scope" value="Bacteria"/>
</dbReference>
<sequence length="152" mass="17021">MKPLRIIVADDEILIRMDLKELLTDLGHQVVGEAGNGKAALDLVYTLKPDLAILDVKMDKLDGIKVAKLIAGQKLCAVLLLTAYNEEEMVKRAMDAGVIGYLTKPVTEKELEPALRIGYARYQDYLALKQKKVVLKKTLDRNIYLERLKGRG</sequence>
<dbReference type="SMART" id="SM00448">
    <property type="entry name" value="REC"/>
    <property type="match status" value="1"/>
</dbReference>
<proteinExistence type="predicted"/>
<dbReference type="PANTHER" id="PTHR44591:SF3">
    <property type="entry name" value="RESPONSE REGULATORY DOMAIN-CONTAINING PROTEIN"/>
    <property type="match status" value="1"/>
</dbReference>
<dbReference type="InterPro" id="IPR011006">
    <property type="entry name" value="CheY-like_superfamily"/>
</dbReference>
<reference evidence="6 7" key="2">
    <citation type="journal article" date="2012" name="Stand. Genomic Sci.">
        <title>Complete genome sequence of the sulfate-reducing firmicute Desulfotomaculum ruminis type strain (DL(T)).</title>
        <authorList>
            <person name="Spring S."/>
            <person name="Visser M."/>
            <person name="Lu M."/>
            <person name="Copeland A."/>
            <person name="Lapidus A."/>
            <person name="Lucas S."/>
            <person name="Cheng J.F."/>
            <person name="Han C."/>
            <person name="Tapia R."/>
            <person name="Goodwin L.A."/>
            <person name="Pitluck S."/>
            <person name="Ivanova N."/>
            <person name="Land M."/>
            <person name="Hauser L."/>
            <person name="Larimer F."/>
            <person name="Rohde M."/>
            <person name="Goker M."/>
            <person name="Detter J.C."/>
            <person name="Kyrpides N.C."/>
            <person name="Woyke T."/>
            <person name="Schaap P.J."/>
            <person name="Plugge C.M."/>
            <person name="Muyzer G."/>
            <person name="Kuever J."/>
            <person name="Pereira I.A."/>
            <person name="Parshina S.N."/>
            <person name="Bernier-Latmani R."/>
            <person name="Stams A.J."/>
            <person name="Klenk H.P."/>
        </authorList>
    </citation>
    <scope>NUCLEOTIDE SEQUENCE [LARGE SCALE GENOMIC DNA]</scope>
    <source>
        <strain evidence="7">ATCC 23193 / DSM 2154 / NCIB 8452 / DL</strain>
    </source>
</reference>
<dbReference type="OrthoDB" id="9808843at2"/>
<dbReference type="PROSITE" id="PS50110">
    <property type="entry name" value="RESPONSE_REGULATORY"/>
    <property type="match status" value="1"/>
</dbReference>